<dbReference type="InterPro" id="IPR051313">
    <property type="entry name" value="Bact_iron-sidero_bind"/>
</dbReference>
<dbReference type="PROSITE" id="PS51257">
    <property type="entry name" value="PROKAR_LIPOPROTEIN"/>
    <property type="match status" value="1"/>
</dbReference>
<dbReference type="Gene3D" id="3.40.50.1980">
    <property type="entry name" value="Nitrogenase molybdenum iron protein domain"/>
    <property type="match status" value="2"/>
</dbReference>
<evidence type="ECO:0000256" key="1">
    <source>
        <dbReference type="ARBA" id="ARBA00004196"/>
    </source>
</evidence>
<evidence type="ECO:0000256" key="2">
    <source>
        <dbReference type="ARBA" id="ARBA00008814"/>
    </source>
</evidence>
<keyword evidence="4 5" id="KW-0732">Signal</keyword>
<proteinExistence type="inferred from homology"/>
<accession>A0A2S9QLI7</accession>
<dbReference type="EMBL" id="MWZD01000019">
    <property type="protein sequence ID" value="PRI10456.1"/>
    <property type="molecule type" value="Genomic_DNA"/>
</dbReference>
<dbReference type="PANTHER" id="PTHR30532:SF24">
    <property type="entry name" value="FERRIC ENTEROBACTIN-BINDING PERIPLASMIC PROTEIN FEPB"/>
    <property type="match status" value="1"/>
</dbReference>
<name>A0A2S9QLI7_9MICO</name>
<feature type="signal peptide" evidence="5">
    <location>
        <begin position="1"/>
        <end position="27"/>
    </location>
</feature>
<evidence type="ECO:0000256" key="3">
    <source>
        <dbReference type="ARBA" id="ARBA00022448"/>
    </source>
</evidence>
<evidence type="ECO:0000259" key="6">
    <source>
        <dbReference type="PROSITE" id="PS50983"/>
    </source>
</evidence>
<dbReference type="Proteomes" id="UP000238650">
    <property type="component" value="Unassembled WGS sequence"/>
</dbReference>
<comment type="similarity">
    <text evidence="2">Belongs to the bacterial solute-binding protein 8 family.</text>
</comment>
<dbReference type="InterPro" id="IPR002491">
    <property type="entry name" value="ABC_transptr_periplasmic_BD"/>
</dbReference>
<dbReference type="OrthoDB" id="1846031at2"/>
<dbReference type="GO" id="GO:1901678">
    <property type="term" value="P:iron coordination entity transport"/>
    <property type="evidence" value="ECO:0007669"/>
    <property type="project" value="UniProtKB-ARBA"/>
</dbReference>
<gene>
    <name evidence="7" type="ORF">B4915_11785</name>
</gene>
<keyword evidence="8" id="KW-1185">Reference proteome</keyword>
<evidence type="ECO:0000256" key="4">
    <source>
        <dbReference type="ARBA" id="ARBA00022729"/>
    </source>
</evidence>
<keyword evidence="3" id="KW-0813">Transport</keyword>
<feature type="domain" description="Fe/B12 periplasmic-binding" evidence="6">
    <location>
        <begin position="61"/>
        <end position="331"/>
    </location>
</feature>
<protein>
    <recommendedName>
        <fullName evidence="6">Fe/B12 periplasmic-binding domain-containing protein</fullName>
    </recommendedName>
</protein>
<evidence type="ECO:0000313" key="8">
    <source>
        <dbReference type="Proteomes" id="UP000238650"/>
    </source>
</evidence>
<sequence length="336" mass="35757">MRVSRRPLAFASALVALIALSSCATGAATDTAAQSAASHEGFPVTIEHKLGETTISEPPTRVASVGIGDTDILLALGVQPVLAPVWNGSTDTGVGEWAMPLVTGDAPTPLESGTSEFSIEKVAASDPDVIVAVNNAIDETRYQQLSSIAPTVLHSADETDWVLPWQSLTRQVGTAVGKATEAEKLVAETEALMKSTAEKNSDLAGLKAALVVVWDDDTVSVFSNEAARGQLVDSLGFEFPENLRSADNALRFDLSAENLSELNSLDVLFVDNWDKRRAQLENMPTFHNLDVVREGNVIGLDAVTSDAVSMPNPVTIPYVLDRFVSQIRETPAGTEE</sequence>
<dbReference type="SUPFAM" id="SSF53807">
    <property type="entry name" value="Helical backbone' metal receptor"/>
    <property type="match status" value="1"/>
</dbReference>
<dbReference type="AlphaFoldDB" id="A0A2S9QLI7"/>
<comment type="caution">
    <text evidence="7">The sequence shown here is derived from an EMBL/GenBank/DDBJ whole genome shotgun (WGS) entry which is preliminary data.</text>
</comment>
<evidence type="ECO:0000313" key="7">
    <source>
        <dbReference type="EMBL" id="PRI10456.1"/>
    </source>
</evidence>
<dbReference type="CDD" id="cd01146">
    <property type="entry name" value="FhuD"/>
    <property type="match status" value="1"/>
</dbReference>
<dbReference type="GO" id="GO:0030288">
    <property type="term" value="C:outer membrane-bounded periplasmic space"/>
    <property type="evidence" value="ECO:0007669"/>
    <property type="project" value="TreeGrafter"/>
</dbReference>
<dbReference type="PROSITE" id="PS50983">
    <property type="entry name" value="FE_B12_PBP"/>
    <property type="match status" value="1"/>
</dbReference>
<reference evidence="7 8" key="1">
    <citation type="journal article" date="2017" name="New Microbes New Infect">
        <title>Genome sequence of 'Leucobacter massiliensis' sp. nov. isolated from human pharynx after travel to the 2014 Hajj.</title>
        <authorList>
            <person name="Leangapichart T."/>
            <person name="Gautret P."/>
            <person name="Nguyen T.T."/>
            <person name="Armstrong N."/>
            <person name="Rolain J.M."/>
        </authorList>
    </citation>
    <scope>NUCLEOTIDE SEQUENCE [LARGE SCALE GENOMIC DNA]</scope>
    <source>
        <strain evidence="7 8">122RC15</strain>
    </source>
</reference>
<comment type="subcellular location">
    <subcellularLocation>
        <location evidence="1">Cell envelope</location>
    </subcellularLocation>
</comment>
<feature type="chain" id="PRO_5015702660" description="Fe/B12 periplasmic-binding domain-containing protein" evidence="5">
    <location>
        <begin position="28"/>
        <end position="336"/>
    </location>
</feature>
<dbReference type="Pfam" id="PF01497">
    <property type="entry name" value="Peripla_BP_2"/>
    <property type="match status" value="1"/>
</dbReference>
<organism evidence="7 8">
    <name type="scientific">Leucobacter massiliensis</name>
    <dbReference type="NCBI Taxonomy" id="1686285"/>
    <lineage>
        <taxon>Bacteria</taxon>
        <taxon>Bacillati</taxon>
        <taxon>Actinomycetota</taxon>
        <taxon>Actinomycetes</taxon>
        <taxon>Micrococcales</taxon>
        <taxon>Microbacteriaceae</taxon>
        <taxon>Leucobacter</taxon>
    </lineage>
</organism>
<evidence type="ECO:0000256" key="5">
    <source>
        <dbReference type="SAM" id="SignalP"/>
    </source>
</evidence>
<dbReference type="PANTHER" id="PTHR30532">
    <property type="entry name" value="IRON III DICITRATE-BINDING PERIPLASMIC PROTEIN"/>
    <property type="match status" value="1"/>
</dbReference>